<keyword evidence="5 7" id="KW-0238">DNA-binding</keyword>
<dbReference type="Gene3D" id="3.40.50.720">
    <property type="entry name" value="NAD(P)-binding Rossmann-like Domain"/>
    <property type="match status" value="1"/>
</dbReference>
<feature type="domain" description="CoA-binding" evidence="8">
    <location>
        <begin position="80"/>
        <end position="180"/>
    </location>
</feature>
<evidence type="ECO:0000313" key="9">
    <source>
        <dbReference type="EMBL" id="MBO8427723.1"/>
    </source>
</evidence>
<comment type="caution">
    <text evidence="9">The sequence shown here is derived from an EMBL/GenBank/DDBJ whole genome shotgun (WGS) entry which is preliminary data.</text>
</comment>
<evidence type="ECO:0000256" key="2">
    <source>
        <dbReference type="ARBA" id="ARBA00022491"/>
    </source>
</evidence>
<dbReference type="NCBIfam" id="NF003994">
    <property type="entry name" value="PRK05472.2-3"/>
    <property type="match status" value="1"/>
</dbReference>
<dbReference type="NCBIfam" id="NF003995">
    <property type="entry name" value="PRK05472.2-4"/>
    <property type="match status" value="1"/>
</dbReference>
<dbReference type="InterPro" id="IPR022876">
    <property type="entry name" value="Tscrpt_rep_Rex"/>
</dbReference>
<evidence type="ECO:0000256" key="6">
    <source>
        <dbReference type="ARBA" id="ARBA00023163"/>
    </source>
</evidence>
<evidence type="ECO:0000256" key="4">
    <source>
        <dbReference type="ARBA" id="ARBA00023027"/>
    </source>
</evidence>
<reference evidence="9" key="2">
    <citation type="journal article" date="2021" name="PeerJ">
        <title>Extensive microbial diversity within the chicken gut microbiome revealed by metagenomics and culture.</title>
        <authorList>
            <person name="Gilroy R."/>
            <person name="Ravi A."/>
            <person name="Getino M."/>
            <person name="Pursley I."/>
            <person name="Horton D.L."/>
            <person name="Alikhan N.F."/>
            <person name="Baker D."/>
            <person name="Gharbi K."/>
            <person name="Hall N."/>
            <person name="Watson M."/>
            <person name="Adriaenssens E.M."/>
            <person name="Foster-Nyarko E."/>
            <person name="Jarju S."/>
            <person name="Secka A."/>
            <person name="Antonio M."/>
            <person name="Oren A."/>
            <person name="Chaudhuri R.R."/>
            <person name="La Ragione R."/>
            <person name="Hildebrand F."/>
            <person name="Pallen M.J."/>
        </authorList>
    </citation>
    <scope>NUCLEOTIDE SEQUENCE</scope>
    <source>
        <strain evidence="9">11159</strain>
    </source>
</reference>
<comment type="function">
    <text evidence="7">Modulates transcription in response to changes in cellular NADH/NAD(+) redox state.</text>
</comment>
<evidence type="ECO:0000259" key="8">
    <source>
        <dbReference type="SMART" id="SM00881"/>
    </source>
</evidence>
<dbReference type="Pfam" id="PF02629">
    <property type="entry name" value="CoA_binding"/>
    <property type="match status" value="1"/>
</dbReference>
<keyword evidence="2 7" id="KW-0678">Repressor</keyword>
<dbReference type="AlphaFoldDB" id="A0A9D9DJ62"/>
<gene>
    <name evidence="7" type="primary">rex</name>
    <name evidence="9" type="ORF">IAC58_04125</name>
</gene>
<dbReference type="Pfam" id="PF06971">
    <property type="entry name" value="Put_DNA-bind_N"/>
    <property type="match status" value="1"/>
</dbReference>
<comment type="similarity">
    <text evidence="7">Belongs to the transcriptional regulatory Rex family.</text>
</comment>
<dbReference type="PANTHER" id="PTHR35786:SF1">
    <property type="entry name" value="REDOX-SENSING TRANSCRIPTIONAL REPRESSOR REX 1"/>
    <property type="match status" value="1"/>
</dbReference>
<dbReference type="PANTHER" id="PTHR35786">
    <property type="entry name" value="REDOX-SENSING TRANSCRIPTIONAL REPRESSOR REX"/>
    <property type="match status" value="1"/>
</dbReference>
<dbReference type="InterPro" id="IPR036390">
    <property type="entry name" value="WH_DNA-bd_sf"/>
</dbReference>
<dbReference type="SMART" id="SM00881">
    <property type="entry name" value="CoA_binding"/>
    <property type="match status" value="1"/>
</dbReference>
<dbReference type="EMBL" id="JADIMY010000082">
    <property type="protein sequence ID" value="MBO8427723.1"/>
    <property type="molecule type" value="Genomic_DNA"/>
</dbReference>
<dbReference type="HAMAP" id="MF_01131">
    <property type="entry name" value="Rex"/>
    <property type="match status" value="1"/>
</dbReference>
<name>A0A9D9DJ62_9BACL</name>
<keyword evidence="3 7" id="KW-0805">Transcription regulation</keyword>
<dbReference type="InterPro" id="IPR003781">
    <property type="entry name" value="CoA-bd"/>
</dbReference>
<keyword evidence="6 7" id="KW-0804">Transcription</keyword>
<keyword evidence="4 7" id="KW-0520">NAD</keyword>
<evidence type="ECO:0000256" key="1">
    <source>
        <dbReference type="ARBA" id="ARBA00022490"/>
    </source>
</evidence>
<evidence type="ECO:0000256" key="5">
    <source>
        <dbReference type="ARBA" id="ARBA00023125"/>
    </source>
</evidence>
<dbReference type="GO" id="GO:0003700">
    <property type="term" value="F:DNA-binding transcription factor activity"/>
    <property type="evidence" value="ECO:0007669"/>
    <property type="project" value="UniProtKB-UniRule"/>
</dbReference>
<keyword evidence="1 7" id="KW-0963">Cytoplasm</keyword>
<dbReference type="GO" id="GO:0003677">
    <property type="term" value="F:DNA binding"/>
    <property type="evidence" value="ECO:0007669"/>
    <property type="project" value="UniProtKB-UniRule"/>
</dbReference>
<dbReference type="GO" id="GO:0045892">
    <property type="term" value="P:negative regulation of DNA-templated transcription"/>
    <property type="evidence" value="ECO:0007669"/>
    <property type="project" value="InterPro"/>
</dbReference>
<evidence type="ECO:0000256" key="3">
    <source>
        <dbReference type="ARBA" id="ARBA00023015"/>
    </source>
</evidence>
<proteinExistence type="inferred from homology"/>
<dbReference type="GO" id="GO:0051775">
    <property type="term" value="P:response to redox state"/>
    <property type="evidence" value="ECO:0007669"/>
    <property type="project" value="InterPro"/>
</dbReference>
<dbReference type="Gene3D" id="1.10.10.10">
    <property type="entry name" value="Winged helix-like DNA-binding domain superfamily/Winged helix DNA-binding domain"/>
    <property type="match status" value="1"/>
</dbReference>
<sequence length="216" mass="23852">MSKILSPNQLRRMPRYLHALKEMKGDNLLYVNCQTLASRLGLNKEQVRKDIATISSLDGIPNKGRDINILIKDIENILGLKNINNAILVGAGSLGKALLGYKGFLNYGLNIVAAFDNDPKVIGQVINGIKVYDIKDIKKIKDDLNALIGIITTPLKEAEQVAKILEDIGIEAIWNFAPTIIDVNKDIIVANIDMASNLATLSHKLYLKHKKDNKGE</sequence>
<dbReference type="Proteomes" id="UP000823613">
    <property type="component" value="Unassembled WGS sequence"/>
</dbReference>
<feature type="binding site" evidence="7">
    <location>
        <begin position="90"/>
        <end position="95"/>
    </location>
    <ligand>
        <name>NAD(+)</name>
        <dbReference type="ChEBI" id="CHEBI:57540"/>
    </ligand>
</feature>
<dbReference type="GO" id="GO:0005737">
    <property type="term" value="C:cytoplasm"/>
    <property type="evidence" value="ECO:0007669"/>
    <property type="project" value="UniProtKB-SubCell"/>
</dbReference>
<accession>A0A9D9DJ62</accession>
<feature type="DNA-binding region" description="H-T-H motif" evidence="7">
    <location>
        <begin position="15"/>
        <end position="54"/>
    </location>
</feature>
<organism evidence="9 10">
    <name type="scientific">Candidatus Onthovivens merdipullorum</name>
    <dbReference type="NCBI Taxonomy" id="2840889"/>
    <lineage>
        <taxon>Bacteria</taxon>
        <taxon>Bacillati</taxon>
        <taxon>Bacillota</taxon>
        <taxon>Bacilli</taxon>
        <taxon>Bacillales</taxon>
        <taxon>Candidatus Onthovivens</taxon>
    </lineage>
</organism>
<evidence type="ECO:0000313" key="10">
    <source>
        <dbReference type="Proteomes" id="UP000823613"/>
    </source>
</evidence>
<dbReference type="SUPFAM" id="SSF46785">
    <property type="entry name" value="Winged helix' DNA-binding domain"/>
    <property type="match status" value="1"/>
</dbReference>
<dbReference type="InterPro" id="IPR009718">
    <property type="entry name" value="Rex_DNA-bd_C_dom"/>
</dbReference>
<comment type="subunit">
    <text evidence="7">Homodimer.</text>
</comment>
<dbReference type="InterPro" id="IPR036291">
    <property type="entry name" value="NAD(P)-bd_dom_sf"/>
</dbReference>
<dbReference type="NCBIfam" id="NF003996">
    <property type="entry name" value="PRK05472.2-5"/>
    <property type="match status" value="1"/>
</dbReference>
<dbReference type="InterPro" id="IPR036388">
    <property type="entry name" value="WH-like_DNA-bd_sf"/>
</dbReference>
<evidence type="ECO:0000256" key="7">
    <source>
        <dbReference type="HAMAP-Rule" id="MF_01131"/>
    </source>
</evidence>
<comment type="subcellular location">
    <subcellularLocation>
        <location evidence="7">Cytoplasm</location>
    </subcellularLocation>
</comment>
<dbReference type="SUPFAM" id="SSF51735">
    <property type="entry name" value="NAD(P)-binding Rossmann-fold domains"/>
    <property type="match status" value="1"/>
</dbReference>
<protein>
    <recommendedName>
        <fullName evidence="7">Redox-sensing transcriptional repressor Rex</fullName>
    </recommendedName>
</protein>
<reference evidence="9" key="1">
    <citation type="submission" date="2020-10" db="EMBL/GenBank/DDBJ databases">
        <authorList>
            <person name="Gilroy R."/>
        </authorList>
    </citation>
    <scope>NUCLEOTIDE SEQUENCE</scope>
    <source>
        <strain evidence="9">11159</strain>
    </source>
</reference>